<dbReference type="Proteomes" id="UP000078397">
    <property type="component" value="Unassembled WGS sequence"/>
</dbReference>
<name>A0A179F6F8_METCM</name>
<feature type="region of interest" description="Disordered" evidence="1">
    <location>
        <begin position="211"/>
        <end position="241"/>
    </location>
</feature>
<dbReference type="AlphaFoldDB" id="A0A179F6F8"/>
<dbReference type="OrthoDB" id="4954733at2759"/>
<comment type="caution">
    <text evidence="2">The sequence shown here is derived from an EMBL/GenBank/DDBJ whole genome shotgun (WGS) entry which is preliminary data.</text>
</comment>
<organism evidence="2 3">
    <name type="scientific">Pochonia chlamydosporia 170</name>
    <dbReference type="NCBI Taxonomy" id="1380566"/>
    <lineage>
        <taxon>Eukaryota</taxon>
        <taxon>Fungi</taxon>
        <taxon>Dikarya</taxon>
        <taxon>Ascomycota</taxon>
        <taxon>Pezizomycotina</taxon>
        <taxon>Sordariomycetes</taxon>
        <taxon>Hypocreomycetidae</taxon>
        <taxon>Hypocreales</taxon>
        <taxon>Clavicipitaceae</taxon>
        <taxon>Pochonia</taxon>
    </lineage>
</organism>
<feature type="region of interest" description="Disordered" evidence="1">
    <location>
        <begin position="258"/>
        <end position="425"/>
    </location>
</feature>
<evidence type="ECO:0000256" key="1">
    <source>
        <dbReference type="SAM" id="MobiDB-lite"/>
    </source>
</evidence>
<feature type="compositionally biased region" description="Basic residues" evidence="1">
    <location>
        <begin position="369"/>
        <end position="384"/>
    </location>
</feature>
<protein>
    <submittedName>
        <fullName evidence="2">Protein-tyrosine phosphatase</fullName>
    </submittedName>
</protein>
<proteinExistence type="predicted"/>
<feature type="compositionally biased region" description="Polar residues" evidence="1">
    <location>
        <begin position="211"/>
        <end position="226"/>
    </location>
</feature>
<dbReference type="GeneID" id="28845705"/>
<sequence>MAQTARTYSFLDRPWTLEDVISIPSDSDSGIDSDEEVMGHGVPHVNLVHDQHPDDSLPSISEIVASMMKSRQFPTEDIGENLQIKLQGTTLANTSPESSAQELCVAEDREGSDSSAPNSPREVLFASSVLESPGITTCSDMLVSPASQQHDHAMCPVLSTPIREPCVVSAASQCASAQPGTILPLGDEVLHQQYADSSCQARLSSAANLIQPSQPQNRSIVSSNPCGQIHSINDDHGHMDGVVPQGDDELHGVAQPALTKTPASGCCPMSPKGSSTEVDRQHQAAEDILPLVSCLSPSPNSLRRGKERQTSTNTHHTMSQLDGPYEEMERRPSSRRGSRKEYNLRPLPVKRQFIGEQTRDEGEDSCVAQHKRRKVVFPQPKKRSSQQGKLELPRSRKPRSFRKKTMKDSDNASVADTNRPAHSSVASYEEWSLAHTVLKCNRENGTAMFQLQFTSDTLWKALTAQNGPAPKDHQPPNKVKDRRLRTRKGAINQRTENEGEQSIQAAYPSVCPDIYRMDCLLARWRQHTFLVKWSDATTTWEPRKHILDKRMLDSFEASWQGFDAGVDVLGARLRAGKRQHLLHWHGRPSKEDTWVYDEVLSPQLMGRIQANEINGAHA</sequence>
<evidence type="ECO:0000313" key="3">
    <source>
        <dbReference type="Proteomes" id="UP000078397"/>
    </source>
</evidence>
<dbReference type="KEGG" id="pchm:VFPPC_01979"/>
<dbReference type="RefSeq" id="XP_018138749.1">
    <property type="nucleotide sequence ID" value="XM_018281711.1"/>
</dbReference>
<feature type="compositionally biased region" description="Polar residues" evidence="1">
    <location>
        <begin position="310"/>
        <end position="320"/>
    </location>
</feature>
<feature type="compositionally biased region" description="Polar residues" evidence="1">
    <location>
        <begin position="411"/>
        <end position="425"/>
    </location>
</feature>
<feature type="compositionally biased region" description="Basic residues" evidence="1">
    <location>
        <begin position="395"/>
        <end position="405"/>
    </location>
</feature>
<dbReference type="EMBL" id="LSBJ02000001">
    <property type="protein sequence ID" value="OAQ60940.1"/>
    <property type="molecule type" value="Genomic_DNA"/>
</dbReference>
<gene>
    <name evidence="2" type="ORF">VFPPC_01979</name>
</gene>
<accession>A0A179F6F8</accession>
<reference evidence="2 3" key="1">
    <citation type="journal article" date="2016" name="PLoS Pathog.">
        <title>Biosynthesis of antibiotic leucinostatins in bio-control fungus Purpureocillium lilacinum and their inhibition on phytophthora revealed by genome mining.</title>
        <authorList>
            <person name="Wang G."/>
            <person name="Liu Z."/>
            <person name="Lin R."/>
            <person name="Li E."/>
            <person name="Mao Z."/>
            <person name="Ling J."/>
            <person name="Yang Y."/>
            <person name="Yin W.B."/>
            <person name="Xie B."/>
        </authorList>
    </citation>
    <scope>NUCLEOTIDE SEQUENCE [LARGE SCALE GENOMIC DNA]</scope>
    <source>
        <strain evidence="2">170</strain>
    </source>
</reference>
<keyword evidence="3" id="KW-1185">Reference proteome</keyword>
<evidence type="ECO:0000313" key="2">
    <source>
        <dbReference type="EMBL" id="OAQ60940.1"/>
    </source>
</evidence>